<reference evidence="2 3" key="1">
    <citation type="journal article" date="2016" name="Nat. Commun.">
        <title>Thousands of microbial genomes shed light on interconnected biogeochemical processes in an aquifer system.</title>
        <authorList>
            <person name="Anantharaman K."/>
            <person name="Brown C.T."/>
            <person name="Hug L.A."/>
            <person name="Sharon I."/>
            <person name="Castelle C.J."/>
            <person name="Probst A.J."/>
            <person name="Thomas B.C."/>
            <person name="Singh A."/>
            <person name="Wilkins M.J."/>
            <person name="Karaoz U."/>
            <person name="Brodie E.L."/>
            <person name="Williams K.H."/>
            <person name="Hubbard S.S."/>
            <person name="Banfield J.F."/>
        </authorList>
    </citation>
    <scope>NUCLEOTIDE SEQUENCE [LARGE SCALE GENOMIC DNA]</scope>
</reference>
<feature type="transmembrane region" description="Helical" evidence="1">
    <location>
        <begin position="27"/>
        <end position="46"/>
    </location>
</feature>
<feature type="transmembrane region" description="Helical" evidence="1">
    <location>
        <begin position="58"/>
        <end position="76"/>
    </location>
</feature>
<dbReference type="STRING" id="1798364.A3G54_00185"/>
<gene>
    <name evidence="2" type="ORF">A3G54_00185</name>
</gene>
<sequence length="134" mass="15221">MTPEQLEKLAIFHTENQRKNIAEIRNWILQLSIISGAIIGFTLPVLGSSPLIKNSCLLVSGLFLLWIDIILGLGYLRAVLSRENNRLAEQIEDLIKNHNVLSSIKKDGRNYILDILYFIFVIATLLIIISMIDF</sequence>
<dbReference type="Proteomes" id="UP000178894">
    <property type="component" value="Unassembled WGS sequence"/>
</dbReference>
<keyword evidence="1" id="KW-1133">Transmembrane helix</keyword>
<dbReference type="AlphaFoldDB" id="A0A1F5XZ19"/>
<comment type="caution">
    <text evidence="2">The sequence shown here is derived from an EMBL/GenBank/DDBJ whole genome shotgun (WGS) entry which is preliminary data.</text>
</comment>
<organism evidence="2 3">
    <name type="scientific">Candidatus Giovannonibacteria bacterium RIFCSPLOWO2_12_FULL_44_15</name>
    <dbReference type="NCBI Taxonomy" id="1798364"/>
    <lineage>
        <taxon>Bacteria</taxon>
        <taxon>Candidatus Giovannoniibacteriota</taxon>
    </lineage>
</organism>
<protein>
    <submittedName>
        <fullName evidence="2">Uncharacterized protein</fullName>
    </submittedName>
</protein>
<keyword evidence="1" id="KW-0472">Membrane</keyword>
<feature type="transmembrane region" description="Helical" evidence="1">
    <location>
        <begin position="111"/>
        <end position="132"/>
    </location>
</feature>
<accession>A0A1F5XZ19</accession>
<evidence type="ECO:0000313" key="3">
    <source>
        <dbReference type="Proteomes" id="UP000178894"/>
    </source>
</evidence>
<proteinExistence type="predicted"/>
<evidence type="ECO:0000256" key="1">
    <source>
        <dbReference type="SAM" id="Phobius"/>
    </source>
</evidence>
<name>A0A1F5XZ19_9BACT</name>
<evidence type="ECO:0000313" key="2">
    <source>
        <dbReference type="EMBL" id="OGF93165.1"/>
    </source>
</evidence>
<keyword evidence="1" id="KW-0812">Transmembrane</keyword>
<dbReference type="EMBL" id="MFIQ01000027">
    <property type="protein sequence ID" value="OGF93165.1"/>
    <property type="molecule type" value="Genomic_DNA"/>
</dbReference>